<feature type="domain" description="Semialdehyde dehydrogenase NAD-binding" evidence="7">
    <location>
        <begin position="4"/>
        <end position="105"/>
    </location>
</feature>
<dbReference type="Pfam" id="PF01118">
    <property type="entry name" value="Semialdhyde_dh"/>
    <property type="match status" value="1"/>
</dbReference>
<keyword evidence="1 6" id="KW-0963">Cytoplasm</keyword>
<dbReference type="RefSeq" id="WP_137697557.1">
    <property type="nucleotide sequence ID" value="NZ_CP061336.1"/>
</dbReference>
<comment type="pathway">
    <text evidence="6">Amino-acid biosynthesis; L-arginine biosynthesis; N(2)-acetyl-L-ornithine from L-glutamate: step 3/4.</text>
</comment>
<evidence type="ECO:0000313" key="9">
    <source>
        <dbReference type="Proteomes" id="UP000306409"/>
    </source>
</evidence>
<evidence type="ECO:0000313" key="8">
    <source>
        <dbReference type="EMBL" id="QNU67517.1"/>
    </source>
</evidence>
<dbReference type="PANTHER" id="PTHR32338:SF10">
    <property type="entry name" value="N-ACETYL-GAMMA-GLUTAMYL-PHOSPHATE REDUCTASE, CHLOROPLASTIC-RELATED"/>
    <property type="match status" value="1"/>
</dbReference>
<dbReference type="EC" id="1.2.1.38" evidence="6"/>
<evidence type="ECO:0000256" key="3">
    <source>
        <dbReference type="ARBA" id="ARBA00022605"/>
    </source>
</evidence>
<accession>A0A4U7JFN6</accession>
<keyword evidence="4 6" id="KW-0521">NADP</keyword>
<keyword evidence="9" id="KW-1185">Reference proteome</keyword>
<name>A0A4U7JFN6_9FIRM</name>
<dbReference type="GO" id="GO:0005737">
    <property type="term" value="C:cytoplasm"/>
    <property type="evidence" value="ECO:0007669"/>
    <property type="project" value="UniProtKB-SubCell"/>
</dbReference>
<comment type="similarity">
    <text evidence="6">Belongs to the NAGSA dehydrogenase family. Type 2 subfamily.</text>
</comment>
<dbReference type="OrthoDB" id="9801289at2"/>
<dbReference type="InterPro" id="IPR010136">
    <property type="entry name" value="AGPR_type-2"/>
</dbReference>
<dbReference type="InterPro" id="IPR050085">
    <property type="entry name" value="AGPR"/>
</dbReference>
<dbReference type="GO" id="GO:0003942">
    <property type="term" value="F:N-acetyl-gamma-glutamyl-phosphate reductase activity"/>
    <property type="evidence" value="ECO:0007669"/>
    <property type="project" value="UniProtKB-UniRule"/>
</dbReference>
<keyword evidence="2 6" id="KW-0055">Arginine biosynthesis</keyword>
<organism evidence="8 9">
    <name type="scientific">Ruminiclostridium herbifermentans</name>
    <dbReference type="NCBI Taxonomy" id="2488810"/>
    <lineage>
        <taxon>Bacteria</taxon>
        <taxon>Bacillati</taxon>
        <taxon>Bacillota</taxon>
        <taxon>Clostridia</taxon>
        <taxon>Eubacteriales</taxon>
        <taxon>Oscillospiraceae</taxon>
        <taxon>Ruminiclostridium</taxon>
    </lineage>
</organism>
<evidence type="ECO:0000256" key="5">
    <source>
        <dbReference type="ARBA" id="ARBA00023002"/>
    </source>
</evidence>
<proteinExistence type="inferred from homology"/>
<dbReference type="EMBL" id="CP061336">
    <property type="protein sequence ID" value="QNU67517.1"/>
    <property type="molecule type" value="Genomic_DNA"/>
</dbReference>
<evidence type="ECO:0000256" key="4">
    <source>
        <dbReference type="ARBA" id="ARBA00022857"/>
    </source>
</evidence>
<dbReference type="SMART" id="SM00859">
    <property type="entry name" value="Semialdhyde_dh"/>
    <property type="match status" value="1"/>
</dbReference>
<dbReference type="CDD" id="cd23935">
    <property type="entry name" value="AGPR_2_C"/>
    <property type="match status" value="1"/>
</dbReference>
<comment type="function">
    <text evidence="6">Catalyzes the NADPH-dependent reduction of N-acetyl-5-glutamyl phosphate to yield N-acetyl-L-glutamate 5-semialdehyde.</text>
</comment>
<dbReference type="KEGG" id="rher:EHE19_003045"/>
<gene>
    <name evidence="6 8" type="primary">argC</name>
    <name evidence="8" type="ORF">EHE19_003045</name>
</gene>
<dbReference type="UniPathway" id="UPA00068">
    <property type="reaction ID" value="UER00108"/>
</dbReference>
<dbReference type="Proteomes" id="UP000306409">
    <property type="component" value="Chromosome"/>
</dbReference>
<protein>
    <recommendedName>
        <fullName evidence="6">N-acetyl-gamma-glutamyl-phosphate reductase</fullName>
        <shortName evidence="6">AGPR</shortName>
        <ecNumber evidence="6">1.2.1.38</ecNumber>
    </recommendedName>
    <alternativeName>
        <fullName evidence="6">N-acetyl-glutamate semialdehyde dehydrogenase</fullName>
        <shortName evidence="6">NAGSA dehydrogenase</shortName>
    </alternativeName>
</protein>
<dbReference type="Pfam" id="PF22698">
    <property type="entry name" value="Semialdhyde_dhC_1"/>
    <property type="match status" value="1"/>
</dbReference>
<comment type="catalytic activity">
    <reaction evidence="6">
        <text>N-acetyl-L-glutamate 5-semialdehyde + phosphate + NADP(+) = N-acetyl-L-glutamyl 5-phosphate + NADPH + H(+)</text>
        <dbReference type="Rhea" id="RHEA:21588"/>
        <dbReference type="ChEBI" id="CHEBI:15378"/>
        <dbReference type="ChEBI" id="CHEBI:29123"/>
        <dbReference type="ChEBI" id="CHEBI:43474"/>
        <dbReference type="ChEBI" id="CHEBI:57783"/>
        <dbReference type="ChEBI" id="CHEBI:57936"/>
        <dbReference type="ChEBI" id="CHEBI:58349"/>
        <dbReference type="EC" id="1.2.1.38"/>
    </reaction>
</comment>
<dbReference type="CDD" id="cd17896">
    <property type="entry name" value="AGPR_2_N"/>
    <property type="match status" value="1"/>
</dbReference>
<dbReference type="SUPFAM" id="SSF51735">
    <property type="entry name" value="NAD(P)-binding Rossmann-fold domains"/>
    <property type="match status" value="1"/>
</dbReference>
<dbReference type="InterPro" id="IPR036291">
    <property type="entry name" value="NAD(P)-bd_dom_sf"/>
</dbReference>
<dbReference type="InterPro" id="IPR058924">
    <property type="entry name" value="AGPR_dimerisation_dom"/>
</dbReference>
<dbReference type="InterPro" id="IPR000534">
    <property type="entry name" value="Semialdehyde_DH_NAD-bd"/>
</dbReference>
<dbReference type="GO" id="GO:0051287">
    <property type="term" value="F:NAD binding"/>
    <property type="evidence" value="ECO:0007669"/>
    <property type="project" value="InterPro"/>
</dbReference>
<reference evidence="8 9" key="1">
    <citation type="submission" date="2020-09" db="EMBL/GenBank/DDBJ databases">
        <title>Characterization and genome sequencing of Ruminiclostridium sp. nov. MA18.</title>
        <authorList>
            <person name="Rettenmaier R."/>
            <person name="Kowollik M.-L."/>
            <person name="Liebl W."/>
            <person name="Zverlov V."/>
        </authorList>
    </citation>
    <scope>NUCLEOTIDE SEQUENCE [LARGE SCALE GENOMIC DNA]</scope>
    <source>
        <strain evidence="8 9">MA18</strain>
    </source>
</reference>
<dbReference type="Gene3D" id="3.40.50.720">
    <property type="entry name" value="NAD(P)-binding Rossmann-like Domain"/>
    <property type="match status" value="1"/>
</dbReference>
<sequence length="313" mass="34536">MKYKIFVDGSEGTTGLMINERLANRNDLHILKIDSDKRKDINERKKYINDADIVFLCLPDVAAKEAVSLIENPDTKVIDASTAHRTNIDWAYGLPELSAEHRTKIKNSSRVAVPGCYATGFISIMYPLVAGGIVPKDYPVTTFGISGYSGGGKKRIAEYEDPNGNPFESPQLYSLGLTHKHIPEMTVISSLNSAPLFSPIISAYFKGMSVCVPLHTRLLSGSNTKESIHEYMQNYYSSEKYIKVMPLGCENDYPNGFLGATRVNNTNYLEIYVVGNNEQIMLVSVLDNLGKGSSGAAIQNMNIMLGIEEDFAL</sequence>
<evidence type="ECO:0000256" key="6">
    <source>
        <dbReference type="HAMAP-Rule" id="MF_01110"/>
    </source>
</evidence>
<dbReference type="HAMAP" id="MF_01110">
    <property type="entry name" value="ArgC_type2"/>
    <property type="match status" value="1"/>
</dbReference>
<evidence type="ECO:0000256" key="1">
    <source>
        <dbReference type="ARBA" id="ARBA00022490"/>
    </source>
</evidence>
<comment type="subcellular location">
    <subcellularLocation>
        <location evidence="6">Cytoplasm</location>
    </subcellularLocation>
</comment>
<evidence type="ECO:0000259" key="7">
    <source>
        <dbReference type="SMART" id="SM00859"/>
    </source>
</evidence>
<dbReference type="Gene3D" id="3.30.360.10">
    <property type="entry name" value="Dihydrodipicolinate Reductase, domain 2"/>
    <property type="match status" value="1"/>
</dbReference>
<keyword evidence="3 6" id="KW-0028">Amino-acid biosynthesis</keyword>
<dbReference type="NCBIfam" id="TIGR01851">
    <property type="entry name" value="argC_other"/>
    <property type="match status" value="1"/>
</dbReference>
<dbReference type="SUPFAM" id="SSF55347">
    <property type="entry name" value="Glyceraldehyde-3-phosphate dehydrogenase-like, C-terminal domain"/>
    <property type="match status" value="1"/>
</dbReference>
<feature type="active site" evidence="6">
    <location>
        <position position="116"/>
    </location>
</feature>
<dbReference type="PANTHER" id="PTHR32338">
    <property type="entry name" value="N-ACETYL-GAMMA-GLUTAMYL-PHOSPHATE REDUCTASE, CHLOROPLASTIC-RELATED-RELATED"/>
    <property type="match status" value="1"/>
</dbReference>
<dbReference type="AlphaFoldDB" id="A0A4U7JFN6"/>
<evidence type="ECO:0000256" key="2">
    <source>
        <dbReference type="ARBA" id="ARBA00022571"/>
    </source>
</evidence>
<dbReference type="GO" id="GO:0006526">
    <property type="term" value="P:L-arginine biosynthetic process"/>
    <property type="evidence" value="ECO:0007669"/>
    <property type="project" value="UniProtKB-UniRule"/>
</dbReference>
<keyword evidence="5 6" id="KW-0560">Oxidoreductase</keyword>